<keyword evidence="2" id="KW-0378">Hydrolase</keyword>
<evidence type="ECO:0000256" key="4">
    <source>
        <dbReference type="ARBA" id="ARBA00023157"/>
    </source>
</evidence>
<evidence type="ECO:0000256" key="2">
    <source>
        <dbReference type="ARBA" id="ARBA00022801"/>
    </source>
</evidence>
<dbReference type="PRINTS" id="PR00722">
    <property type="entry name" value="CHYMOTRYPSIN"/>
</dbReference>
<dbReference type="SUPFAM" id="SSF50494">
    <property type="entry name" value="Trypsin-like serine proteases"/>
    <property type="match status" value="1"/>
</dbReference>
<evidence type="ECO:0000259" key="5">
    <source>
        <dbReference type="PROSITE" id="PS50240"/>
    </source>
</evidence>
<dbReference type="InterPro" id="IPR043504">
    <property type="entry name" value="Peptidase_S1_PA_chymotrypsin"/>
</dbReference>
<evidence type="ECO:0000256" key="3">
    <source>
        <dbReference type="ARBA" id="ARBA00022825"/>
    </source>
</evidence>
<proteinExistence type="predicted"/>
<evidence type="ECO:0000313" key="6">
    <source>
        <dbReference type="Ensembl" id="ENSMCSP00000014512.1"/>
    </source>
</evidence>
<reference evidence="6" key="2">
    <citation type="submission" date="2025-09" db="UniProtKB">
        <authorList>
            <consortium name="Ensembl"/>
        </authorList>
    </citation>
    <scope>IDENTIFICATION</scope>
</reference>
<dbReference type="AlphaFoldDB" id="A0A8C5TZS9"/>
<dbReference type="Proteomes" id="UP000694560">
    <property type="component" value="Unplaced"/>
</dbReference>
<name>A0A8C5TZS9_9PASS</name>
<keyword evidence="1" id="KW-0645">Protease</keyword>
<dbReference type="InterPro" id="IPR018114">
    <property type="entry name" value="TRYPSIN_HIS"/>
</dbReference>
<dbReference type="Pfam" id="PF00089">
    <property type="entry name" value="Trypsin"/>
    <property type="match status" value="1"/>
</dbReference>
<evidence type="ECO:0000256" key="1">
    <source>
        <dbReference type="ARBA" id="ARBA00022670"/>
    </source>
</evidence>
<dbReference type="PANTHER" id="PTHR24252:SF26">
    <property type="entry name" value="TRANSMEMBRANE SERINE PROTEASE 9"/>
    <property type="match status" value="1"/>
</dbReference>
<dbReference type="InterPro" id="IPR001314">
    <property type="entry name" value="Peptidase_S1A"/>
</dbReference>
<dbReference type="PANTHER" id="PTHR24252">
    <property type="entry name" value="ACROSIN-RELATED"/>
    <property type="match status" value="1"/>
</dbReference>
<dbReference type="PROSITE" id="PS00134">
    <property type="entry name" value="TRYPSIN_HIS"/>
    <property type="match status" value="1"/>
</dbReference>
<feature type="domain" description="Peptidase S1" evidence="5">
    <location>
        <begin position="27"/>
        <end position="145"/>
    </location>
</feature>
<sequence length="181" mass="20376">MKDGSPFCGLRQNRSVKSMAKSASLRIVGGLSSAETGDWPWQASLQYNNIHRCGATLISNTWLVSAAHCFRDMTHPQKWTATFGALLKPPSLKRSVKTIIIHEKYLYPEHDYDIALVQLSARVEFTSNVFILYHLPKSLGNLCSMEHGICVIWNMYKIYDFTLKGLCTILHYFSLSGTGLS</sequence>
<dbReference type="GO" id="GO:0004252">
    <property type="term" value="F:serine-type endopeptidase activity"/>
    <property type="evidence" value="ECO:0007669"/>
    <property type="project" value="InterPro"/>
</dbReference>
<accession>A0A8C5TZS9</accession>
<keyword evidence="4" id="KW-1015">Disulfide bond</keyword>
<keyword evidence="7" id="KW-1185">Reference proteome</keyword>
<evidence type="ECO:0000313" key="7">
    <source>
        <dbReference type="Proteomes" id="UP000694560"/>
    </source>
</evidence>
<dbReference type="InterPro" id="IPR009003">
    <property type="entry name" value="Peptidase_S1_PA"/>
</dbReference>
<protein>
    <recommendedName>
        <fullName evidence="5">Peptidase S1 domain-containing protein</fullName>
    </recommendedName>
</protein>
<dbReference type="Ensembl" id="ENSMCST00000014881.1">
    <property type="protein sequence ID" value="ENSMCSP00000014512.1"/>
    <property type="gene ID" value="ENSMCSG00000010244.1"/>
</dbReference>
<keyword evidence="3" id="KW-0720">Serine protease</keyword>
<reference evidence="6" key="1">
    <citation type="submission" date="2025-08" db="UniProtKB">
        <authorList>
            <consortium name="Ensembl"/>
        </authorList>
    </citation>
    <scope>IDENTIFICATION</scope>
</reference>
<dbReference type="SMART" id="SM00020">
    <property type="entry name" value="Tryp_SPc"/>
    <property type="match status" value="1"/>
</dbReference>
<dbReference type="OrthoDB" id="9425590at2759"/>
<dbReference type="InterPro" id="IPR001254">
    <property type="entry name" value="Trypsin_dom"/>
</dbReference>
<organism evidence="6 7">
    <name type="scientific">Malurus cyaneus samueli</name>
    <dbReference type="NCBI Taxonomy" id="2593467"/>
    <lineage>
        <taxon>Eukaryota</taxon>
        <taxon>Metazoa</taxon>
        <taxon>Chordata</taxon>
        <taxon>Craniata</taxon>
        <taxon>Vertebrata</taxon>
        <taxon>Euteleostomi</taxon>
        <taxon>Archelosauria</taxon>
        <taxon>Archosauria</taxon>
        <taxon>Dinosauria</taxon>
        <taxon>Saurischia</taxon>
        <taxon>Theropoda</taxon>
        <taxon>Coelurosauria</taxon>
        <taxon>Aves</taxon>
        <taxon>Neognathae</taxon>
        <taxon>Neoaves</taxon>
        <taxon>Telluraves</taxon>
        <taxon>Australaves</taxon>
        <taxon>Passeriformes</taxon>
        <taxon>Meliphagoidea</taxon>
        <taxon>Maluridae</taxon>
        <taxon>Malurus</taxon>
    </lineage>
</organism>
<dbReference type="Gene3D" id="2.40.10.10">
    <property type="entry name" value="Trypsin-like serine proteases"/>
    <property type="match status" value="2"/>
</dbReference>
<dbReference type="PROSITE" id="PS50240">
    <property type="entry name" value="TRYPSIN_DOM"/>
    <property type="match status" value="1"/>
</dbReference>
<dbReference type="GO" id="GO:0006508">
    <property type="term" value="P:proteolysis"/>
    <property type="evidence" value="ECO:0007669"/>
    <property type="project" value="UniProtKB-KW"/>
</dbReference>
<dbReference type="FunFam" id="2.40.10.10:FF:000007">
    <property type="entry name" value="Transmembrane serine protease 7"/>
    <property type="match status" value="1"/>
</dbReference>